<dbReference type="GO" id="GO:0000155">
    <property type="term" value="F:phosphorelay sensor kinase activity"/>
    <property type="evidence" value="ECO:0007669"/>
    <property type="project" value="InterPro"/>
</dbReference>
<dbReference type="PROSITE" id="PS50110">
    <property type="entry name" value="RESPONSE_REGULATORY"/>
    <property type="match status" value="1"/>
</dbReference>
<dbReference type="InterPro" id="IPR036097">
    <property type="entry name" value="HisK_dim/P_sf"/>
</dbReference>
<dbReference type="SUPFAM" id="SSF52172">
    <property type="entry name" value="CheY-like"/>
    <property type="match status" value="1"/>
</dbReference>
<evidence type="ECO:0000313" key="13">
    <source>
        <dbReference type="Proteomes" id="UP000701801"/>
    </source>
</evidence>
<protein>
    <recommendedName>
        <fullName evidence="2">histidine kinase</fullName>
        <ecNumber evidence="2">2.7.13.3</ecNumber>
    </recommendedName>
</protein>
<feature type="modified residue" description="4-aspartylphosphate" evidence="6">
    <location>
        <position position="927"/>
    </location>
</feature>
<evidence type="ECO:0000256" key="6">
    <source>
        <dbReference type="PROSITE-ProRule" id="PRU00169"/>
    </source>
</evidence>
<dbReference type="InterPro" id="IPR004358">
    <property type="entry name" value="Sig_transdc_His_kin-like_C"/>
</dbReference>
<dbReference type="Gene3D" id="3.30.450.20">
    <property type="entry name" value="PAS domain"/>
    <property type="match status" value="2"/>
</dbReference>
<evidence type="ECO:0000256" key="4">
    <source>
        <dbReference type="ARBA" id="ARBA00022679"/>
    </source>
</evidence>
<evidence type="ECO:0000256" key="1">
    <source>
        <dbReference type="ARBA" id="ARBA00000085"/>
    </source>
</evidence>
<dbReference type="InterPro" id="IPR035965">
    <property type="entry name" value="PAS-like_dom_sf"/>
</dbReference>
<keyword evidence="13" id="KW-1185">Reference proteome</keyword>
<evidence type="ECO:0000256" key="7">
    <source>
        <dbReference type="SAM" id="MobiDB-lite"/>
    </source>
</evidence>
<keyword evidence="4" id="KW-0808">Transferase</keyword>
<dbReference type="SMART" id="SM00388">
    <property type="entry name" value="HisKA"/>
    <property type="match status" value="1"/>
</dbReference>
<gene>
    <name evidence="12" type="ORF">HYALB_00009333</name>
</gene>
<dbReference type="InterPro" id="IPR036890">
    <property type="entry name" value="HATPase_C_sf"/>
</dbReference>
<keyword evidence="5" id="KW-0418">Kinase</keyword>
<dbReference type="OrthoDB" id="60033at2759"/>
<accession>A0A9N9LS96</accession>
<dbReference type="InterPro" id="IPR011006">
    <property type="entry name" value="CheY-like_superfamily"/>
</dbReference>
<dbReference type="Pfam" id="PF13426">
    <property type="entry name" value="PAS_9"/>
    <property type="match status" value="1"/>
</dbReference>
<dbReference type="Pfam" id="PF08448">
    <property type="entry name" value="PAS_4"/>
    <property type="match status" value="1"/>
</dbReference>
<comment type="catalytic activity">
    <reaction evidence="1">
        <text>ATP + protein L-histidine = ADP + protein N-phospho-L-histidine.</text>
        <dbReference type="EC" id="2.7.13.3"/>
    </reaction>
</comment>
<evidence type="ECO:0000256" key="2">
    <source>
        <dbReference type="ARBA" id="ARBA00012438"/>
    </source>
</evidence>
<dbReference type="SUPFAM" id="SSF55785">
    <property type="entry name" value="PYP-like sensor domain (PAS domain)"/>
    <property type="match status" value="2"/>
</dbReference>
<dbReference type="InterPro" id="IPR013656">
    <property type="entry name" value="PAS_4"/>
</dbReference>
<evidence type="ECO:0000259" key="11">
    <source>
        <dbReference type="PROSITE" id="PS50113"/>
    </source>
</evidence>
<dbReference type="PRINTS" id="PR00344">
    <property type="entry name" value="BCTRLSENSOR"/>
</dbReference>
<dbReference type="Pfam" id="PF00512">
    <property type="entry name" value="HisKA"/>
    <property type="match status" value="1"/>
</dbReference>
<dbReference type="PANTHER" id="PTHR43047">
    <property type="entry name" value="TWO-COMPONENT HISTIDINE PROTEIN KINASE"/>
    <property type="match status" value="1"/>
</dbReference>
<dbReference type="InterPro" id="IPR000700">
    <property type="entry name" value="PAS-assoc_C"/>
</dbReference>
<evidence type="ECO:0000259" key="9">
    <source>
        <dbReference type="PROSITE" id="PS50110"/>
    </source>
</evidence>
<dbReference type="Gene3D" id="3.40.50.2300">
    <property type="match status" value="1"/>
</dbReference>
<evidence type="ECO:0000259" key="8">
    <source>
        <dbReference type="PROSITE" id="PS50109"/>
    </source>
</evidence>
<evidence type="ECO:0000313" key="12">
    <source>
        <dbReference type="EMBL" id="CAG8977499.1"/>
    </source>
</evidence>
<dbReference type="CDD" id="cd00082">
    <property type="entry name" value="HisKA"/>
    <property type="match status" value="1"/>
</dbReference>
<dbReference type="Gene3D" id="1.10.287.130">
    <property type="match status" value="1"/>
</dbReference>
<dbReference type="InterPro" id="IPR003594">
    <property type="entry name" value="HATPase_dom"/>
</dbReference>
<dbReference type="PROSITE" id="PS50109">
    <property type="entry name" value="HIS_KIN"/>
    <property type="match status" value="1"/>
</dbReference>
<dbReference type="SMART" id="SM00387">
    <property type="entry name" value="HATPase_c"/>
    <property type="match status" value="1"/>
</dbReference>
<organism evidence="12 13">
    <name type="scientific">Hymenoscyphus albidus</name>
    <dbReference type="NCBI Taxonomy" id="595503"/>
    <lineage>
        <taxon>Eukaryota</taxon>
        <taxon>Fungi</taxon>
        <taxon>Dikarya</taxon>
        <taxon>Ascomycota</taxon>
        <taxon>Pezizomycotina</taxon>
        <taxon>Leotiomycetes</taxon>
        <taxon>Helotiales</taxon>
        <taxon>Helotiaceae</taxon>
        <taxon>Hymenoscyphus</taxon>
    </lineage>
</organism>
<dbReference type="NCBIfam" id="TIGR00229">
    <property type="entry name" value="sensory_box"/>
    <property type="match status" value="2"/>
</dbReference>
<dbReference type="InterPro" id="IPR003661">
    <property type="entry name" value="HisK_dim/P_dom"/>
</dbReference>
<proteinExistence type="predicted"/>
<feature type="domain" description="Response regulatory" evidence="9">
    <location>
        <begin position="859"/>
        <end position="997"/>
    </location>
</feature>
<feature type="domain" description="PAC" evidence="11">
    <location>
        <begin position="317"/>
        <end position="376"/>
    </location>
</feature>
<dbReference type="CDD" id="cd00130">
    <property type="entry name" value="PAS"/>
    <property type="match status" value="2"/>
</dbReference>
<dbReference type="Proteomes" id="UP000701801">
    <property type="component" value="Unassembled WGS sequence"/>
</dbReference>
<dbReference type="Pfam" id="PF02518">
    <property type="entry name" value="HATPase_c"/>
    <property type="match status" value="1"/>
</dbReference>
<dbReference type="InterPro" id="IPR058846">
    <property type="entry name" value="PAS-like"/>
</dbReference>
<feature type="region of interest" description="Disordered" evidence="7">
    <location>
        <begin position="1"/>
        <end position="50"/>
    </location>
</feature>
<dbReference type="Pfam" id="PF00072">
    <property type="entry name" value="Response_reg"/>
    <property type="match status" value="1"/>
</dbReference>
<dbReference type="PROSITE" id="PS50112">
    <property type="entry name" value="PAS"/>
    <property type="match status" value="1"/>
</dbReference>
<name>A0A9N9LS96_9HELO</name>
<dbReference type="Pfam" id="PF26131">
    <property type="entry name" value="PAS-like"/>
    <property type="match status" value="1"/>
</dbReference>
<reference evidence="12" key="1">
    <citation type="submission" date="2021-07" db="EMBL/GenBank/DDBJ databases">
        <authorList>
            <person name="Durling M."/>
        </authorList>
    </citation>
    <scope>NUCLEOTIDE SEQUENCE</scope>
</reference>
<dbReference type="InterPro" id="IPR001789">
    <property type="entry name" value="Sig_transdc_resp-reg_receiver"/>
</dbReference>
<dbReference type="InterPro" id="IPR005467">
    <property type="entry name" value="His_kinase_dom"/>
</dbReference>
<feature type="compositionally biased region" description="Basic residues" evidence="7">
    <location>
        <begin position="7"/>
        <end position="16"/>
    </location>
</feature>
<dbReference type="SUPFAM" id="SSF55874">
    <property type="entry name" value="ATPase domain of HSP90 chaperone/DNA topoisomerase II/histidine kinase"/>
    <property type="match status" value="1"/>
</dbReference>
<dbReference type="Gene3D" id="3.30.565.10">
    <property type="entry name" value="Histidine kinase-like ATPase, C-terminal domain"/>
    <property type="match status" value="1"/>
</dbReference>
<dbReference type="AlphaFoldDB" id="A0A9N9LS96"/>
<feature type="domain" description="PAS" evidence="10">
    <location>
        <begin position="394"/>
        <end position="466"/>
    </location>
</feature>
<evidence type="ECO:0000256" key="5">
    <source>
        <dbReference type="ARBA" id="ARBA00022777"/>
    </source>
</evidence>
<evidence type="ECO:0000256" key="3">
    <source>
        <dbReference type="ARBA" id="ARBA00022553"/>
    </source>
</evidence>
<dbReference type="SMART" id="SM00448">
    <property type="entry name" value="REC"/>
    <property type="match status" value="1"/>
</dbReference>
<comment type="caution">
    <text evidence="12">The sequence shown here is derived from an EMBL/GenBank/DDBJ whole genome shotgun (WGS) entry which is preliminary data.</text>
</comment>
<evidence type="ECO:0000259" key="10">
    <source>
        <dbReference type="PROSITE" id="PS50112"/>
    </source>
</evidence>
<sequence>MTEQKRGSRGYHRSKIAKGPNGERITPKNSVDGMASSSEDEDMRKPDQLPHSPLAFEEIGIAEILDEDTRPTFVLDLRPIDISHPNDRGLNVVFCNKSLRFWDELRGVIAAETFYPDIDLPTPTSVTQEASQSEVEFRDWANSPPDSADGWLPRHTFRAEVSSPKVILPPDFLERLEGISLTWVIGMYWTCTTLRNRWRVISASHIPHQRLQRRGSRSNSISAAWSQDSEDQEESSLSKQLADSESKFRVLTELNPVGMYYLSPEGNIVYANDMWYRITGHPRGLEAEMSFMNVISEGEHDKMKVEWETLTTQRGRRTFELRLRNPWMDETDGTFKQKWILASCDQEFYDDGKLKSIMGCITDISSQKHAEQSANERAELVEKLAERTQEAAHHARNFQQMAELAPCGMVTFDNQGTITWANPQWYEMTGLPRNEQDHEPMSFLKSVEPEDYETFEKAWKKLIEGKEEITSELRVKKPWIRHRESKEADNTWILFLALPQLDADGNIAKVFGCSTDISHFKWAESVSRNSRLQAEEAKRQQEAFIDMTSHELRNPLSAIMLSADEIASSFLDLKCLAHQPAIMSEDQIESNFEAAQTITLCAQHQKRIIDDVLTLSKLNSALLHVTPVHVQIESTVRRTMKIFDSEIRAHNLKLSILVDESFQNLQADGVFCDPVRLTQVFINLLTNAIKFTRSEEKREISVVLSASTARRDIDLSCTIEWFPSKESKPDPTLKPEWGSGQQMYLFFAVKDTGRGLSEEEKAKLFNRFSQASVRTHVQYGGSGLGLFISRELTELQGGEIGVSSAAGEGSTFVFYIKARLSGGLDSGNHTRNISITSQASNEANADAHTTNPRPRRNYHILLVEDNLINQKVLSKQLRSAGCTVHVANHGGEALDFLSKTRLWKENQTNPNSETANRPMDLSIILMDLEMPIMDGLAATRAIRDLEREGRVNHVPIIAVTANARMEQMSVATEAGMDDVVPKPFQIPELMQKVDGLVKRN</sequence>
<dbReference type="PANTHER" id="PTHR43047:SF72">
    <property type="entry name" value="OSMOSENSING HISTIDINE PROTEIN KINASE SLN1"/>
    <property type="match status" value="1"/>
</dbReference>
<dbReference type="InterPro" id="IPR000014">
    <property type="entry name" value="PAS"/>
</dbReference>
<dbReference type="SUPFAM" id="SSF47384">
    <property type="entry name" value="Homodimeric domain of signal transducing histidine kinase"/>
    <property type="match status" value="1"/>
</dbReference>
<dbReference type="PROSITE" id="PS50113">
    <property type="entry name" value="PAC"/>
    <property type="match status" value="1"/>
</dbReference>
<dbReference type="EC" id="2.7.13.3" evidence="2"/>
<dbReference type="CDD" id="cd17546">
    <property type="entry name" value="REC_hyHK_CKI1_RcsC-like"/>
    <property type="match status" value="1"/>
</dbReference>
<dbReference type="EMBL" id="CAJVRM010000221">
    <property type="protein sequence ID" value="CAG8977499.1"/>
    <property type="molecule type" value="Genomic_DNA"/>
</dbReference>
<dbReference type="SMART" id="SM00091">
    <property type="entry name" value="PAS"/>
    <property type="match status" value="2"/>
</dbReference>
<keyword evidence="3 6" id="KW-0597">Phosphoprotein</keyword>
<feature type="domain" description="Histidine kinase" evidence="8">
    <location>
        <begin position="547"/>
        <end position="820"/>
    </location>
</feature>
<feature type="region of interest" description="Disordered" evidence="7">
    <location>
        <begin position="212"/>
        <end position="240"/>
    </location>
</feature>
<dbReference type="GO" id="GO:0005886">
    <property type="term" value="C:plasma membrane"/>
    <property type="evidence" value="ECO:0007669"/>
    <property type="project" value="TreeGrafter"/>
</dbReference>
<dbReference type="GO" id="GO:0009927">
    <property type="term" value="F:histidine phosphotransfer kinase activity"/>
    <property type="evidence" value="ECO:0007669"/>
    <property type="project" value="TreeGrafter"/>
</dbReference>